<reference evidence="2" key="1">
    <citation type="submission" date="2017-08" db="EMBL/GenBank/DDBJ databases">
        <title>A dynamic microbial community with high functional redundancy inhabits the cold, oxic subseafloor aquifer.</title>
        <authorList>
            <person name="Tully B.J."/>
            <person name="Wheat C.G."/>
            <person name="Glazer B.T."/>
            <person name="Huber J.A."/>
        </authorList>
    </citation>
    <scope>NUCLEOTIDE SEQUENCE [LARGE SCALE GENOMIC DNA]</scope>
</reference>
<evidence type="ECO:0000313" key="1">
    <source>
        <dbReference type="EMBL" id="PCI24040.1"/>
    </source>
</evidence>
<dbReference type="Proteomes" id="UP000218113">
    <property type="component" value="Unassembled WGS sequence"/>
</dbReference>
<dbReference type="EMBL" id="NVSR01000129">
    <property type="protein sequence ID" value="PCI24040.1"/>
    <property type="molecule type" value="Genomic_DNA"/>
</dbReference>
<sequence length="266" mass="31018">MSDFSCDLPLESQLEVFHPMMVDVIKKVTLQFSQSIKVDLSSSNWWLIQDVRTKADLSRPHTLETLWQDFQQYFQQKKDLYLFFEEPILGIVAKKAQFWVFFEPRMAASYFQRQTERPKNFNRTGIKKFPPLALVPGLTQKVHALTRVKEGRAMNNLKKLEELITVADAYLPTEAAQYFTGTIRKILVLFTLTEVQLLKKDITNAGVSPLLLEKRLEAIFRVCVRLYSIKNNDQEREVLRKLVSPKIIIRRKALEVVERRLSKDVG</sequence>
<accession>A0A2A4SRR8</accession>
<comment type="caution">
    <text evidence="1">The sequence shown here is derived from an EMBL/GenBank/DDBJ whole genome shotgun (WGS) entry which is preliminary data.</text>
</comment>
<evidence type="ECO:0000313" key="2">
    <source>
        <dbReference type="Proteomes" id="UP000218113"/>
    </source>
</evidence>
<dbReference type="AlphaFoldDB" id="A0A2A4SRR8"/>
<protein>
    <submittedName>
        <fullName evidence="1">Uncharacterized protein</fullName>
    </submittedName>
</protein>
<organism evidence="1 2">
    <name type="scientific">SAR324 cluster bacterium</name>
    <dbReference type="NCBI Taxonomy" id="2024889"/>
    <lineage>
        <taxon>Bacteria</taxon>
        <taxon>Deltaproteobacteria</taxon>
        <taxon>SAR324 cluster</taxon>
    </lineage>
</organism>
<proteinExistence type="predicted"/>
<gene>
    <name evidence="1" type="ORF">COB67_12065</name>
</gene>
<name>A0A2A4SRR8_9DELT</name>